<protein>
    <submittedName>
        <fullName evidence="2">Alanyl-tRNA synthetase</fullName>
        <ecNumber evidence="2">6.1.1.7</ecNumber>
    </submittedName>
</protein>
<dbReference type="GO" id="GO:0004813">
    <property type="term" value="F:alanine-tRNA ligase activity"/>
    <property type="evidence" value="ECO:0007669"/>
    <property type="project" value="UniProtKB-EC"/>
</dbReference>
<feature type="domain" description="Alanyl-tRNA synthetase class IIc N-terminal" evidence="1">
    <location>
        <begin position="4"/>
        <end position="55"/>
    </location>
</feature>
<dbReference type="PANTHER" id="PTHR11777:SF9">
    <property type="entry name" value="ALANINE--TRNA LIGASE, CYTOPLASMIC"/>
    <property type="match status" value="1"/>
</dbReference>
<organism evidence="2 3">
    <name type="scientific">Haemophilus influenzae</name>
    <dbReference type="NCBI Taxonomy" id="727"/>
    <lineage>
        <taxon>Bacteria</taxon>
        <taxon>Pseudomonadati</taxon>
        <taxon>Pseudomonadota</taxon>
        <taxon>Gammaproteobacteria</taxon>
        <taxon>Pasteurellales</taxon>
        <taxon>Pasteurellaceae</taxon>
        <taxon>Haemophilus</taxon>
    </lineage>
</organism>
<keyword evidence="2" id="KW-0436">Ligase</keyword>
<dbReference type="GO" id="GO:0045892">
    <property type="term" value="P:negative regulation of DNA-templated transcription"/>
    <property type="evidence" value="ECO:0007669"/>
    <property type="project" value="TreeGrafter"/>
</dbReference>
<proteinExistence type="predicted"/>
<dbReference type="PANTHER" id="PTHR11777">
    <property type="entry name" value="ALANYL-TRNA SYNTHETASE"/>
    <property type="match status" value="1"/>
</dbReference>
<sequence length="70" mass="8257">MAFFSGEVAFKLYDTYGFPLDLTADVCRECNITIDEQAFDREMEAQRTRAQAASQFWCGLQQRYSCRWRN</sequence>
<dbReference type="SUPFAM" id="SSF101353">
    <property type="entry name" value="Putative anticodon-binding domain of alanyl-tRNA synthetase (AlaRS)"/>
    <property type="match status" value="1"/>
</dbReference>
<evidence type="ECO:0000259" key="1">
    <source>
        <dbReference type="Pfam" id="PF01411"/>
    </source>
</evidence>
<dbReference type="InterPro" id="IPR018162">
    <property type="entry name" value="Ala-tRNA-ligase_IIc_anticod-bd"/>
</dbReference>
<dbReference type="InterPro" id="IPR050058">
    <property type="entry name" value="Ala-tRNA_ligase"/>
</dbReference>
<dbReference type="Pfam" id="PF01411">
    <property type="entry name" value="tRNA-synt_2c"/>
    <property type="match status" value="1"/>
</dbReference>
<name>A0A2X1RJD2_HAEIF</name>
<dbReference type="InterPro" id="IPR018164">
    <property type="entry name" value="Ala-tRNA-synth_IIc_N"/>
</dbReference>
<keyword evidence="2" id="KW-0030">Aminoacyl-tRNA synthetase</keyword>
<dbReference type="GO" id="GO:0002161">
    <property type="term" value="F:aminoacyl-tRNA deacylase activity"/>
    <property type="evidence" value="ECO:0007669"/>
    <property type="project" value="TreeGrafter"/>
</dbReference>
<dbReference type="Proteomes" id="UP000249936">
    <property type="component" value="Unassembled WGS sequence"/>
</dbReference>
<dbReference type="EMBL" id="UASK01000006">
    <property type="protein sequence ID" value="SPX42056.1"/>
    <property type="molecule type" value="Genomic_DNA"/>
</dbReference>
<evidence type="ECO:0000313" key="2">
    <source>
        <dbReference type="EMBL" id="SPX42056.1"/>
    </source>
</evidence>
<evidence type="ECO:0000313" key="3">
    <source>
        <dbReference type="Proteomes" id="UP000249936"/>
    </source>
</evidence>
<dbReference type="GO" id="GO:0005829">
    <property type="term" value="C:cytosol"/>
    <property type="evidence" value="ECO:0007669"/>
    <property type="project" value="TreeGrafter"/>
</dbReference>
<dbReference type="GO" id="GO:0005524">
    <property type="term" value="F:ATP binding"/>
    <property type="evidence" value="ECO:0007669"/>
    <property type="project" value="InterPro"/>
</dbReference>
<accession>A0A2X1RJD2</accession>
<dbReference type="AlphaFoldDB" id="A0A2X1RJD2"/>
<gene>
    <name evidence="2" type="primary">alaS_5</name>
    <name evidence="2" type="ORF">NCTC11872_01683</name>
</gene>
<dbReference type="EC" id="6.1.1.7" evidence="2"/>
<reference evidence="2 3" key="1">
    <citation type="submission" date="2018-06" db="EMBL/GenBank/DDBJ databases">
        <authorList>
            <consortium name="Pathogen Informatics"/>
            <person name="Doyle S."/>
        </authorList>
    </citation>
    <scope>NUCLEOTIDE SEQUENCE [LARGE SCALE GENOMIC DNA]</scope>
    <source>
        <strain evidence="2 3">NCTC11872</strain>
    </source>
</reference>
<dbReference type="GO" id="GO:0006419">
    <property type="term" value="P:alanyl-tRNA aminoacylation"/>
    <property type="evidence" value="ECO:0007669"/>
    <property type="project" value="InterPro"/>
</dbReference>